<sequence length="77" mass="8250">MEEKALSLEQVEGANWGEPPADSTRLVASVHALRRRPIAELGAEGLRLLISQRVGLAEIDDEVQTEIAKLGSGASGW</sequence>
<proteinExistence type="predicted"/>
<dbReference type="EMBL" id="QLMJ01000006">
    <property type="protein sequence ID" value="RAK37826.1"/>
    <property type="molecule type" value="Genomic_DNA"/>
</dbReference>
<evidence type="ECO:0000313" key="3">
    <source>
        <dbReference type="Proteomes" id="UP000249341"/>
    </source>
</evidence>
<name>A0A327ZBM4_9ACTN</name>
<accession>A0A327ZBM4</accession>
<evidence type="ECO:0000256" key="1">
    <source>
        <dbReference type="SAM" id="MobiDB-lite"/>
    </source>
</evidence>
<dbReference type="RefSeq" id="WP_111649739.1">
    <property type="nucleotide sequence ID" value="NZ_JACHWI010000005.1"/>
</dbReference>
<dbReference type="Pfam" id="PF18616">
    <property type="entry name" value="CdiI_3"/>
    <property type="match status" value="1"/>
</dbReference>
<dbReference type="InterPro" id="IPR040547">
    <property type="entry name" value="CdiI"/>
</dbReference>
<reference evidence="2 3" key="1">
    <citation type="submission" date="2018-06" db="EMBL/GenBank/DDBJ databases">
        <title>Genomic Encyclopedia of Type Strains, Phase III (KMG-III): the genomes of soil and plant-associated and newly described type strains.</title>
        <authorList>
            <person name="Whitman W."/>
        </authorList>
    </citation>
    <scope>NUCLEOTIDE SEQUENCE [LARGE SCALE GENOMIC DNA]</scope>
    <source>
        <strain evidence="2 3">CGMCC 4.7090</strain>
    </source>
</reference>
<evidence type="ECO:0000313" key="2">
    <source>
        <dbReference type="EMBL" id="RAK37826.1"/>
    </source>
</evidence>
<dbReference type="OrthoDB" id="4829274at2"/>
<protein>
    <submittedName>
        <fullName evidence="2">Uncharacterized protein</fullName>
    </submittedName>
</protein>
<feature type="region of interest" description="Disordered" evidence="1">
    <location>
        <begin position="1"/>
        <end position="21"/>
    </location>
</feature>
<comment type="caution">
    <text evidence="2">The sequence shown here is derived from an EMBL/GenBank/DDBJ whole genome shotgun (WGS) entry which is preliminary data.</text>
</comment>
<dbReference type="AlphaFoldDB" id="A0A327ZBM4"/>
<keyword evidence="3" id="KW-1185">Reference proteome</keyword>
<gene>
    <name evidence="2" type="ORF">B0I29_10694</name>
</gene>
<dbReference type="Proteomes" id="UP000249341">
    <property type="component" value="Unassembled WGS sequence"/>
</dbReference>
<organism evidence="2 3">
    <name type="scientific">Actinoplanes lutulentus</name>
    <dbReference type="NCBI Taxonomy" id="1287878"/>
    <lineage>
        <taxon>Bacteria</taxon>
        <taxon>Bacillati</taxon>
        <taxon>Actinomycetota</taxon>
        <taxon>Actinomycetes</taxon>
        <taxon>Micromonosporales</taxon>
        <taxon>Micromonosporaceae</taxon>
        <taxon>Actinoplanes</taxon>
    </lineage>
</organism>